<feature type="compositionally biased region" description="Acidic residues" evidence="1">
    <location>
        <begin position="199"/>
        <end position="209"/>
    </location>
</feature>
<organism evidence="2 3">
    <name type="scientific">Tanacetum coccineum</name>
    <dbReference type="NCBI Taxonomy" id="301880"/>
    <lineage>
        <taxon>Eukaryota</taxon>
        <taxon>Viridiplantae</taxon>
        <taxon>Streptophyta</taxon>
        <taxon>Embryophyta</taxon>
        <taxon>Tracheophyta</taxon>
        <taxon>Spermatophyta</taxon>
        <taxon>Magnoliopsida</taxon>
        <taxon>eudicotyledons</taxon>
        <taxon>Gunneridae</taxon>
        <taxon>Pentapetalae</taxon>
        <taxon>asterids</taxon>
        <taxon>campanulids</taxon>
        <taxon>Asterales</taxon>
        <taxon>Asteraceae</taxon>
        <taxon>Asteroideae</taxon>
        <taxon>Anthemideae</taxon>
        <taxon>Anthemidinae</taxon>
        <taxon>Tanacetum</taxon>
    </lineage>
</organism>
<comment type="caution">
    <text evidence="2">The sequence shown here is derived from an EMBL/GenBank/DDBJ whole genome shotgun (WGS) entry which is preliminary data.</text>
</comment>
<keyword evidence="3" id="KW-1185">Reference proteome</keyword>
<feature type="region of interest" description="Disordered" evidence="1">
    <location>
        <begin position="1"/>
        <end position="34"/>
    </location>
</feature>
<evidence type="ECO:0000256" key="1">
    <source>
        <dbReference type="SAM" id="MobiDB-lite"/>
    </source>
</evidence>
<evidence type="ECO:0000313" key="2">
    <source>
        <dbReference type="EMBL" id="GJT63320.1"/>
    </source>
</evidence>
<reference evidence="2" key="2">
    <citation type="submission" date="2022-01" db="EMBL/GenBank/DDBJ databases">
        <authorList>
            <person name="Yamashiro T."/>
            <person name="Shiraishi A."/>
            <person name="Satake H."/>
            <person name="Nakayama K."/>
        </authorList>
    </citation>
    <scope>NUCLEOTIDE SEQUENCE</scope>
</reference>
<feature type="compositionally biased region" description="Basic and acidic residues" evidence="1">
    <location>
        <begin position="181"/>
        <end position="194"/>
    </location>
</feature>
<gene>
    <name evidence="2" type="ORF">Tco_1006853</name>
</gene>
<protein>
    <submittedName>
        <fullName evidence="2">Uncharacterized protein</fullName>
    </submittedName>
</protein>
<accession>A0ABQ5FIX8</accession>
<evidence type="ECO:0000313" key="3">
    <source>
        <dbReference type="Proteomes" id="UP001151760"/>
    </source>
</evidence>
<proteinExistence type="predicted"/>
<dbReference type="Proteomes" id="UP001151760">
    <property type="component" value="Unassembled WGS sequence"/>
</dbReference>
<sequence>MEETYHVTFSEDDEAISKSSTEGDEINFNENRSFPDDEFLVPRSKVSQCSSNDDIFPYVPVHDPLSTNNIIIPDTVSLTDSPILQVSNSPHESPVFTMANDHPPISKVETSPSNISPSAEVFTNPPVPQDRCNNSQFQVSLDVLIVIVDEVVRSATAVYMPLPVDASPTTLSLGYIDDSEPIEHGSDEDLKMDPVDYPSNEEEEEEEEKDPLSPALSA</sequence>
<feature type="region of interest" description="Disordered" evidence="1">
    <location>
        <begin position="175"/>
        <end position="218"/>
    </location>
</feature>
<name>A0ABQ5FIX8_9ASTR</name>
<reference evidence="2" key="1">
    <citation type="journal article" date="2022" name="Int. J. Mol. Sci.">
        <title>Draft Genome of Tanacetum Coccineum: Genomic Comparison of Closely Related Tanacetum-Family Plants.</title>
        <authorList>
            <person name="Yamashiro T."/>
            <person name="Shiraishi A."/>
            <person name="Nakayama K."/>
            <person name="Satake H."/>
        </authorList>
    </citation>
    <scope>NUCLEOTIDE SEQUENCE</scope>
</reference>
<dbReference type="EMBL" id="BQNB010017451">
    <property type="protein sequence ID" value="GJT63320.1"/>
    <property type="molecule type" value="Genomic_DNA"/>
</dbReference>